<name>A0A5F1YN09_9LEPT</name>
<evidence type="ECO:0000313" key="2">
    <source>
        <dbReference type="Proteomes" id="UP000298277"/>
    </source>
</evidence>
<dbReference type="OrthoDB" id="342510at2"/>
<accession>A0A5F1YN09</accession>
<organism evidence="1 2">
    <name type="scientific">Leptospira gomenensis</name>
    <dbReference type="NCBI Taxonomy" id="2484974"/>
    <lineage>
        <taxon>Bacteria</taxon>
        <taxon>Pseudomonadati</taxon>
        <taxon>Spirochaetota</taxon>
        <taxon>Spirochaetia</taxon>
        <taxon>Leptospirales</taxon>
        <taxon>Leptospiraceae</taxon>
        <taxon>Leptospira</taxon>
    </lineage>
</organism>
<reference evidence="1" key="1">
    <citation type="journal article" date="2019" name="PLoS Negl. Trop. Dis.">
        <title>Revisiting the worldwide diversity of Leptospira species in the environment.</title>
        <authorList>
            <person name="Vincent A.T."/>
            <person name="Schiettekatte O."/>
            <person name="Bourhy P."/>
            <person name="Veyrier F.J."/>
            <person name="Picardeau M."/>
        </authorList>
    </citation>
    <scope>NUCLEOTIDE SEQUENCE [LARGE SCALE GENOMIC DNA]</scope>
    <source>
        <strain evidence="1">201800299</strain>
    </source>
</reference>
<sequence>MQCLLLLWFFFQRSPNPYEGVTKLGELETGIYACKIAIYTEDNWEYAQGAYLEILIDGRTEIPLYFFANVDWQKNDIQEFQVLKHPKKNRIALIRKSEPNVVLMMHNFDTNEHWPRANFTETWENVRAREVSMRKELGSLTSLVPVPSR</sequence>
<dbReference type="EMBL" id="RQFA01000042">
    <property type="protein sequence ID" value="TGK33745.1"/>
    <property type="molecule type" value="Genomic_DNA"/>
</dbReference>
<gene>
    <name evidence="1" type="ORF">EHQ17_10520</name>
</gene>
<proteinExistence type="predicted"/>
<evidence type="ECO:0000313" key="1">
    <source>
        <dbReference type="EMBL" id="TGK33745.1"/>
    </source>
</evidence>
<dbReference type="AlphaFoldDB" id="A0A5F1YN09"/>
<dbReference type="Proteomes" id="UP000298277">
    <property type="component" value="Unassembled WGS sequence"/>
</dbReference>
<keyword evidence="2" id="KW-1185">Reference proteome</keyword>
<protein>
    <submittedName>
        <fullName evidence="1">Uncharacterized protein</fullName>
    </submittedName>
</protein>
<comment type="caution">
    <text evidence="1">The sequence shown here is derived from an EMBL/GenBank/DDBJ whole genome shotgun (WGS) entry which is preliminary data.</text>
</comment>